<dbReference type="Gene3D" id="3.40.50.880">
    <property type="match status" value="1"/>
</dbReference>
<dbReference type="Proteomes" id="UP001596312">
    <property type="component" value="Unassembled WGS sequence"/>
</dbReference>
<evidence type="ECO:0000313" key="2">
    <source>
        <dbReference type="EMBL" id="MFC6905401.1"/>
    </source>
</evidence>
<dbReference type="PROSITE" id="PS51273">
    <property type="entry name" value="GATASE_TYPE_1"/>
    <property type="match status" value="1"/>
</dbReference>
<evidence type="ECO:0000313" key="3">
    <source>
        <dbReference type="Proteomes" id="UP001596312"/>
    </source>
</evidence>
<keyword evidence="2" id="KW-0315">Glutamine amidotransferase</keyword>
<keyword evidence="2" id="KW-0378">Hydrolase</keyword>
<organism evidence="2 3">
    <name type="scientific">Halalkalicoccus tibetensis</name>
    <dbReference type="NCBI Taxonomy" id="175632"/>
    <lineage>
        <taxon>Archaea</taxon>
        <taxon>Methanobacteriati</taxon>
        <taxon>Methanobacteriota</taxon>
        <taxon>Stenosarchaea group</taxon>
        <taxon>Halobacteria</taxon>
        <taxon>Halobacteriales</taxon>
        <taxon>Halococcaceae</taxon>
        <taxon>Halalkalicoccus</taxon>
    </lineage>
</organism>
<name>A0ABD5V6W3_9EURY</name>
<dbReference type="EMBL" id="JBHSXQ010000003">
    <property type="protein sequence ID" value="MFC6905401.1"/>
    <property type="molecule type" value="Genomic_DNA"/>
</dbReference>
<dbReference type="PANTHER" id="PTHR42695:SF5">
    <property type="entry name" value="GLUTAMINE AMIDOTRANSFERASE YLR126C-RELATED"/>
    <property type="match status" value="1"/>
</dbReference>
<evidence type="ECO:0000259" key="1">
    <source>
        <dbReference type="Pfam" id="PF00117"/>
    </source>
</evidence>
<gene>
    <name evidence="2" type="ORF">ACFQGH_09365</name>
</gene>
<dbReference type="CDD" id="cd01741">
    <property type="entry name" value="GATase1_1"/>
    <property type="match status" value="1"/>
</dbReference>
<dbReference type="EC" id="3.4.-.-" evidence="2"/>
<keyword evidence="3" id="KW-1185">Reference proteome</keyword>
<dbReference type="RefSeq" id="WP_340603925.1">
    <property type="nucleotide sequence ID" value="NZ_JBBMXV010000003.1"/>
</dbReference>
<proteinExistence type="predicted"/>
<dbReference type="InterPro" id="IPR017926">
    <property type="entry name" value="GATASE"/>
</dbReference>
<dbReference type="GO" id="GO:0016787">
    <property type="term" value="F:hydrolase activity"/>
    <property type="evidence" value="ECO:0007669"/>
    <property type="project" value="UniProtKB-KW"/>
</dbReference>
<feature type="domain" description="Glutamine amidotransferase" evidence="1">
    <location>
        <begin position="41"/>
        <end position="174"/>
    </location>
</feature>
<dbReference type="SUPFAM" id="SSF52317">
    <property type="entry name" value="Class I glutamine amidotransferase-like"/>
    <property type="match status" value="1"/>
</dbReference>
<dbReference type="AlphaFoldDB" id="A0ABD5V6W3"/>
<sequence>MILVVHNEPDPGSRYHTEELARQFPDRREHDFASEGSPPDLGDVDGVVLAGSTAGVYEADEHPWMAEQAEWIRDLVGEGVPTLGVCFGHQAINGALGGRVEHRGLRCALVEPEFDDSPLFDGVGPGVAAVHGDWVVEAGEGMEPIASLPNYPLFATRHRWAPVWSVQFHPECTERFYRVAGEKHGWEPHEESVEAFAATELFGNFRRLAEDRR</sequence>
<dbReference type="InterPro" id="IPR029062">
    <property type="entry name" value="Class_I_gatase-like"/>
</dbReference>
<dbReference type="Pfam" id="PF00117">
    <property type="entry name" value="GATase"/>
    <property type="match status" value="1"/>
</dbReference>
<accession>A0ABD5V6W3</accession>
<protein>
    <submittedName>
        <fullName evidence="2">Type 1 glutamine amidotransferase</fullName>
        <ecNumber evidence="2">3.4.-.-</ecNumber>
    </submittedName>
</protein>
<dbReference type="InterPro" id="IPR044992">
    <property type="entry name" value="ChyE-like"/>
</dbReference>
<comment type="caution">
    <text evidence="2">The sequence shown here is derived from an EMBL/GenBank/DDBJ whole genome shotgun (WGS) entry which is preliminary data.</text>
</comment>
<reference evidence="2 3" key="1">
    <citation type="journal article" date="2019" name="Int. J. Syst. Evol. Microbiol.">
        <title>The Global Catalogue of Microorganisms (GCM) 10K type strain sequencing project: providing services to taxonomists for standard genome sequencing and annotation.</title>
        <authorList>
            <consortium name="The Broad Institute Genomics Platform"/>
            <consortium name="The Broad Institute Genome Sequencing Center for Infectious Disease"/>
            <person name="Wu L."/>
            <person name="Ma J."/>
        </authorList>
    </citation>
    <scope>NUCLEOTIDE SEQUENCE [LARGE SCALE GENOMIC DNA]</scope>
    <source>
        <strain evidence="2 3">CGMCC 1.3240</strain>
    </source>
</reference>
<dbReference type="PANTHER" id="PTHR42695">
    <property type="entry name" value="GLUTAMINE AMIDOTRANSFERASE YLR126C-RELATED"/>
    <property type="match status" value="1"/>
</dbReference>